<evidence type="ECO:0000256" key="1">
    <source>
        <dbReference type="SAM" id="Phobius"/>
    </source>
</evidence>
<accession>A0ABS7ZRU7</accession>
<evidence type="ECO:0000259" key="2">
    <source>
        <dbReference type="Pfam" id="PF01882"/>
    </source>
</evidence>
<dbReference type="PANTHER" id="PTHR34351:SF1">
    <property type="entry name" value="SLR1927 PROTEIN"/>
    <property type="match status" value="1"/>
</dbReference>
<keyword evidence="1" id="KW-0812">Transmembrane</keyword>
<dbReference type="Pfam" id="PF01882">
    <property type="entry name" value="DUF58"/>
    <property type="match status" value="1"/>
</dbReference>
<proteinExistence type="predicted"/>
<comment type="caution">
    <text evidence="3">The sequence shown here is derived from an EMBL/GenBank/DDBJ whole genome shotgun (WGS) entry which is preliminary data.</text>
</comment>
<keyword evidence="1" id="KW-0472">Membrane</keyword>
<dbReference type="EMBL" id="JAEDAH010000026">
    <property type="protein sequence ID" value="MCA6063136.1"/>
    <property type="molecule type" value="Genomic_DNA"/>
</dbReference>
<dbReference type="InterPro" id="IPR002881">
    <property type="entry name" value="DUF58"/>
</dbReference>
<keyword evidence="1" id="KW-1133">Transmembrane helix</keyword>
<feature type="domain" description="DUF58" evidence="2">
    <location>
        <begin position="212"/>
        <end position="326"/>
    </location>
</feature>
<feature type="transmembrane region" description="Helical" evidence="1">
    <location>
        <begin position="21"/>
        <end position="38"/>
    </location>
</feature>
<keyword evidence="4" id="KW-1185">Reference proteome</keyword>
<name>A0ABS7ZRU7_9GAMM</name>
<feature type="transmembrane region" description="Helical" evidence="1">
    <location>
        <begin position="44"/>
        <end position="65"/>
    </location>
</feature>
<evidence type="ECO:0000313" key="3">
    <source>
        <dbReference type="EMBL" id="MCA6063136.1"/>
    </source>
</evidence>
<protein>
    <submittedName>
        <fullName evidence="3">DUF58 domain-containing protein</fullName>
    </submittedName>
</protein>
<sequence length="408" mass="45331">MSAGLEAQLKPLAEWLGRYINAHRFLWLMSLVCFVIAWNRGIALLYGLLALMLSLILISWVMPWWSLRKLSMTRVQQGVASAGQNVSLNYHFATQKPAFFLRLTEHIPGNSDADTALSQHFLASVSANDNVTLSYPCQQRGVFDLPPAILHSSWPFGFVQRRIRITQSATRIIVAPRVFAIRNLPRPVSDNALPQGADSFLSRSAHSEFAGVRPYRDGDSMKHVHWGASARQQQLVVREFHSYDAPSWLVVVDGQAGQSIGEGADNTFEYAIQIAASLLLYAQKNQLQLKVVVGSQRPLLVDVNAGARDISEQLQALAWAVADGSQNYQQQIINALNDVQDSPLLLTVRRDSQTLSLPPLAGHIDVVYNDESFAQPLKKYHEGWTGQADGSLRLDLHRLSKLAQVFSA</sequence>
<reference evidence="3 4" key="1">
    <citation type="submission" date="2020-12" db="EMBL/GenBank/DDBJ databases">
        <title>Novel Thalassolituus-related marine hydrocarbonoclastic bacteria mediated algae-derived hydrocarbons mineralization in twilight zone of the northern South China Sea.</title>
        <authorList>
            <person name="Dong C."/>
        </authorList>
    </citation>
    <scope>NUCLEOTIDE SEQUENCE [LARGE SCALE GENOMIC DNA]</scope>
    <source>
        <strain evidence="3 4">IMCC1826</strain>
    </source>
</reference>
<gene>
    <name evidence="3" type="ORF">I9W95_05885</name>
</gene>
<organism evidence="3 4">
    <name type="scientific">Thalassolituus marinus</name>
    <dbReference type="NCBI Taxonomy" id="671053"/>
    <lineage>
        <taxon>Bacteria</taxon>
        <taxon>Pseudomonadati</taxon>
        <taxon>Pseudomonadota</taxon>
        <taxon>Gammaproteobacteria</taxon>
        <taxon>Oceanospirillales</taxon>
        <taxon>Oceanospirillaceae</taxon>
        <taxon>Thalassolituus</taxon>
    </lineage>
</organism>
<dbReference type="RefSeq" id="WP_225672822.1">
    <property type="nucleotide sequence ID" value="NZ_JAEDAH010000026.1"/>
</dbReference>
<dbReference type="Proteomes" id="UP000714380">
    <property type="component" value="Unassembled WGS sequence"/>
</dbReference>
<evidence type="ECO:0000313" key="4">
    <source>
        <dbReference type="Proteomes" id="UP000714380"/>
    </source>
</evidence>
<dbReference type="PANTHER" id="PTHR34351">
    <property type="entry name" value="SLR1927 PROTEIN-RELATED"/>
    <property type="match status" value="1"/>
</dbReference>